<keyword evidence="5 7" id="KW-0472">Membrane</keyword>
<sequence>MAEQRAQWSSHFGFLMAIIASAVGLGSIWRFPYLVGSNGGGAFILVYTLIMLFVGIIGVSVEIAIGRHSQSDTITSYVRLAPKSKPLAYIAIGTSFLLMTMYSVLGGWVLHYLYLSISGEITQLDAHHFRHFTQSYQPIFWQFIFIVASASILIGGVNKGIERYSIWLNILLILILFIIIGRSLTLPGAMEGVRFLFYPDFHKLTDANVWLSATGQAFFSMSLGGGVMITYGGYLDKKSNILRSSSIAGLTTIVMALLMGLAIFPALFAMGESPTEGPGLLFNLLPRVFAQMPAGGLFATLFFLATFFAALTSGASLIEPLNASFIQTQKIKRSTGVWLIALSTFVISLILALSQHANSKLLINDITLFDALNFIIDKLFFPFNALVALILAGWFWKKRGIIHELSNQGSLKLPFPKLLWWGIRYILPILISWIVLKPFIDYLIKK</sequence>
<dbReference type="Proteomes" id="UP000778951">
    <property type="component" value="Unassembled WGS sequence"/>
</dbReference>
<dbReference type="InterPro" id="IPR037272">
    <property type="entry name" value="SNS_sf"/>
</dbReference>
<dbReference type="EMBL" id="JAATLM010000001">
    <property type="protein sequence ID" value="NIZ69548.1"/>
    <property type="molecule type" value="Genomic_DNA"/>
</dbReference>
<dbReference type="PROSITE" id="PS00610">
    <property type="entry name" value="NA_NEUROTRAN_SYMP_1"/>
    <property type="match status" value="1"/>
</dbReference>
<feature type="transmembrane region" description="Helical" evidence="7">
    <location>
        <begin position="247"/>
        <end position="268"/>
    </location>
</feature>
<reference evidence="8" key="1">
    <citation type="submission" date="2020-03" db="EMBL/GenBank/DDBJ databases">
        <title>Spirochaetal bacteria isolated from arthropods constitute a novel genus Entomospira genus novum within the order Spirochaetales.</title>
        <authorList>
            <person name="Grana-Miraglia L."/>
            <person name="Sikutova S."/>
            <person name="Fingerle V."/>
            <person name="Sing A."/>
            <person name="Castillo-Ramirez S."/>
            <person name="Margos G."/>
            <person name="Rudolf I."/>
        </authorList>
    </citation>
    <scope>NUCLEOTIDE SEQUENCE</scope>
    <source>
        <strain evidence="8">BR149</strain>
    </source>
</reference>
<dbReference type="SUPFAM" id="SSF161070">
    <property type="entry name" value="SNF-like"/>
    <property type="match status" value="1"/>
</dbReference>
<protein>
    <recommendedName>
        <fullName evidence="6">Transporter</fullName>
    </recommendedName>
</protein>
<comment type="subcellular location">
    <subcellularLocation>
        <location evidence="1">Membrane</location>
        <topology evidence="1">Multi-pass membrane protein</topology>
    </subcellularLocation>
</comment>
<dbReference type="CDD" id="cd10336">
    <property type="entry name" value="SLC6sbd_Tyt1-Like"/>
    <property type="match status" value="1"/>
</dbReference>
<keyword evidence="2 6" id="KW-0813">Transport</keyword>
<feature type="transmembrane region" description="Helical" evidence="7">
    <location>
        <begin position="12"/>
        <end position="31"/>
    </location>
</feature>
<evidence type="ECO:0000313" key="8">
    <source>
        <dbReference type="EMBL" id="NIZ69548.1"/>
    </source>
</evidence>
<dbReference type="PANTHER" id="PTHR42948">
    <property type="entry name" value="TRANSPORTER"/>
    <property type="match status" value="1"/>
</dbReference>
<feature type="transmembrane region" description="Helical" evidence="7">
    <location>
        <begin position="43"/>
        <end position="66"/>
    </location>
</feature>
<dbReference type="GO" id="GO:0015293">
    <property type="term" value="F:symporter activity"/>
    <property type="evidence" value="ECO:0007669"/>
    <property type="project" value="UniProtKB-KW"/>
</dbReference>
<comment type="similarity">
    <text evidence="6">Belongs to the sodium:neurotransmitter symporter (SNF) (TC 2.A.22) family.</text>
</comment>
<name>A0A968KVV4_9SPIO</name>
<dbReference type="PANTHER" id="PTHR42948:SF1">
    <property type="entry name" value="TRANSPORTER"/>
    <property type="match status" value="1"/>
</dbReference>
<accession>A0A968KVV4</accession>
<dbReference type="RefSeq" id="WP_167695635.1">
    <property type="nucleotide sequence ID" value="NZ_CP118181.1"/>
</dbReference>
<dbReference type="GO" id="GO:0016020">
    <property type="term" value="C:membrane"/>
    <property type="evidence" value="ECO:0007669"/>
    <property type="project" value="UniProtKB-SubCell"/>
</dbReference>
<feature type="transmembrane region" description="Helical" evidence="7">
    <location>
        <begin position="336"/>
        <end position="354"/>
    </location>
</feature>
<evidence type="ECO:0000256" key="4">
    <source>
        <dbReference type="ARBA" id="ARBA00022989"/>
    </source>
</evidence>
<comment type="caution">
    <text evidence="8">The sequence shown here is derived from an EMBL/GenBank/DDBJ whole genome shotgun (WGS) entry which is preliminary data.</text>
</comment>
<evidence type="ECO:0000256" key="5">
    <source>
        <dbReference type="ARBA" id="ARBA00023136"/>
    </source>
</evidence>
<feature type="transmembrane region" description="Helical" evidence="7">
    <location>
        <begin position="166"/>
        <end position="189"/>
    </location>
</feature>
<evidence type="ECO:0000256" key="6">
    <source>
        <dbReference type="RuleBase" id="RU003732"/>
    </source>
</evidence>
<feature type="transmembrane region" description="Helical" evidence="7">
    <location>
        <begin position="288"/>
        <end position="315"/>
    </location>
</feature>
<organism evidence="8 9">
    <name type="scientific">Entomospira culicis</name>
    <dbReference type="NCBI Taxonomy" id="2719989"/>
    <lineage>
        <taxon>Bacteria</taxon>
        <taxon>Pseudomonadati</taxon>
        <taxon>Spirochaetota</taxon>
        <taxon>Spirochaetia</taxon>
        <taxon>Spirochaetales</taxon>
        <taxon>Spirochaetaceae</taxon>
        <taxon>Entomospira</taxon>
    </lineage>
</organism>
<dbReference type="InterPro" id="IPR047218">
    <property type="entry name" value="YocR/YhdH-like"/>
</dbReference>
<evidence type="ECO:0000256" key="3">
    <source>
        <dbReference type="ARBA" id="ARBA00022692"/>
    </source>
</evidence>
<keyword evidence="4 7" id="KW-1133">Transmembrane helix</keyword>
<dbReference type="AlphaFoldDB" id="A0A968KVV4"/>
<feature type="transmembrane region" description="Helical" evidence="7">
    <location>
        <begin position="374"/>
        <end position="397"/>
    </location>
</feature>
<keyword evidence="6" id="KW-0769">Symport</keyword>
<dbReference type="PRINTS" id="PR00176">
    <property type="entry name" value="NANEUSMPORT"/>
</dbReference>
<dbReference type="NCBIfam" id="NF037979">
    <property type="entry name" value="Na_transp"/>
    <property type="match status" value="1"/>
</dbReference>
<keyword evidence="3 6" id="KW-0812">Transmembrane</keyword>
<dbReference type="Pfam" id="PF00209">
    <property type="entry name" value="SNF"/>
    <property type="match status" value="2"/>
</dbReference>
<gene>
    <name evidence="8" type="ORF">HCT48_04875</name>
</gene>
<feature type="transmembrane region" description="Helical" evidence="7">
    <location>
        <begin position="139"/>
        <end position="157"/>
    </location>
</feature>
<feature type="transmembrane region" description="Helical" evidence="7">
    <location>
        <begin position="87"/>
        <end position="110"/>
    </location>
</feature>
<evidence type="ECO:0000256" key="2">
    <source>
        <dbReference type="ARBA" id="ARBA00022448"/>
    </source>
</evidence>
<proteinExistence type="inferred from homology"/>
<feature type="transmembrane region" description="Helical" evidence="7">
    <location>
        <begin position="209"/>
        <end position="235"/>
    </location>
</feature>
<dbReference type="InterPro" id="IPR000175">
    <property type="entry name" value="Na/ntran_symport"/>
</dbReference>
<evidence type="ECO:0000313" key="9">
    <source>
        <dbReference type="Proteomes" id="UP000778951"/>
    </source>
</evidence>
<feature type="transmembrane region" description="Helical" evidence="7">
    <location>
        <begin position="418"/>
        <end position="436"/>
    </location>
</feature>
<evidence type="ECO:0000256" key="1">
    <source>
        <dbReference type="ARBA" id="ARBA00004141"/>
    </source>
</evidence>
<dbReference type="PROSITE" id="PS50267">
    <property type="entry name" value="NA_NEUROTRAN_SYMP_3"/>
    <property type="match status" value="1"/>
</dbReference>
<keyword evidence="9" id="KW-1185">Reference proteome</keyword>
<evidence type="ECO:0000256" key="7">
    <source>
        <dbReference type="SAM" id="Phobius"/>
    </source>
</evidence>